<name>A0A7K1V1D7_9NOCA</name>
<dbReference type="InterPro" id="IPR024072">
    <property type="entry name" value="DHFR-like_dom_sf"/>
</dbReference>
<dbReference type="Proteomes" id="UP000466794">
    <property type="component" value="Unassembled WGS sequence"/>
</dbReference>
<dbReference type="AlphaFoldDB" id="A0A7K1V1D7"/>
<evidence type="ECO:0000313" key="2">
    <source>
        <dbReference type="EMBL" id="MVU79968.1"/>
    </source>
</evidence>
<protein>
    <submittedName>
        <fullName evidence="2">Deaminase</fullName>
    </submittedName>
</protein>
<comment type="caution">
    <text evidence="2">The sequence shown here is derived from an EMBL/GenBank/DDBJ whole genome shotgun (WGS) entry which is preliminary data.</text>
</comment>
<accession>A0A7K1V1D7</accession>
<feature type="domain" description="Bacterial bifunctional deaminase-reductase C-terminal" evidence="1">
    <location>
        <begin position="3"/>
        <end position="169"/>
    </location>
</feature>
<dbReference type="GO" id="GO:0008703">
    <property type="term" value="F:5-amino-6-(5-phosphoribosylamino)uracil reductase activity"/>
    <property type="evidence" value="ECO:0007669"/>
    <property type="project" value="InterPro"/>
</dbReference>
<dbReference type="SUPFAM" id="SSF53597">
    <property type="entry name" value="Dihydrofolate reductase-like"/>
    <property type="match status" value="1"/>
</dbReference>
<dbReference type="InterPro" id="IPR002734">
    <property type="entry name" value="RibDG_C"/>
</dbReference>
<dbReference type="PANTHER" id="PTHR38011:SF11">
    <property type="entry name" value="2,5-DIAMINO-6-RIBOSYLAMINO-4(3H)-PYRIMIDINONE 5'-PHOSPHATE REDUCTASE"/>
    <property type="match status" value="1"/>
</dbReference>
<dbReference type="Gene3D" id="3.40.430.10">
    <property type="entry name" value="Dihydrofolate Reductase, subunit A"/>
    <property type="match status" value="1"/>
</dbReference>
<reference evidence="2 3" key="1">
    <citation type="submission" date="2019-12" db="EMBL/GenBank/DDBJ databases">
        <title>Nocardia sp. nov. ET3-3 isolated from soil.</title>
        <authorList>
            <person name="Kanchanasin P."/>
            <person name="Tanasupawat S."/>
            <person name="Yuki M."/>
            <person name="Kudo T."/>
        </authorList>
    </citation>
    <scope>NUCLEOTIDE SEQUENCE [LARGE SCALE GENOMIC DNA]</scope>
    <source>
        <strain evidence="2 3">ET3-3</strain>
    </source>
</reference>
<evidence type="ECO:0000259" key="1">
    <source>
        <dbReference type="Pfam" id="PF01872"/>
    </source>
</evidence>
<proteinExistence type="predicted"/>
<organism evidence="2 3">
    <name type="scientific">Nocardia terrae</name>
    <dbReference type="NCBI Taxonomy" id="2675851"/>
    <lineage>
        <taxon>Bacteria</taxon>
        <taxon>Bacillati</taxon>
        <taxon>Actinomycetota</taxon>
        <taxon>Actinomycetes</taxon>
        <taxon>Mycobacteriales</taxon>
        <taxon>Nocardiaceae</taxon>
        <taxon>Nocardia</taxon>
    </lineage>
</organism>
<evidence type="ECO:0000313" key="3">
    <source>
        <dbReference type="Proteomes" id="UP000466794"/>
    </source>
</evidence>
<dbReference type="Pfam" id="PF01872">
    <property type="entry name" value="RibD_C"/>
    <property type="match status" value="1"/>
</dbReference>
<dbReference type="PANTHER" id="PTHR38011">
    <property type="entry name" value="DIHYDROFOLATE REDUCTASE FAMILY PROTEIN (AFU_ORTHOLOGUE AFUA_8G06820)"/>
    <property type="match status" value="1"/>
</dbReference>
<gene>
    <name evidence="2" type="ORF">GPX89_22325</name>
</gene>
<dbReference type="RefSeq" id="WP_157389541.1">
    <property type="nucleotide sequence ID" value="NZ_WRPP01000004.1"/>
</dbReference>
<dbReference type="InterPro" id="IPR050765">
    <property type="entry name" value="Riboflavin_Biosynth_HTPR"/>
</dbReference>
<dbReference type="EMBL" id="WRPP01000004">
    <property type="protein sequence ID" value="MVU79968.1"/>
    <property type="molecule type" value="Genomic_DNA"/>
</dbReference>
<keyword evidence="3" id="KW-1185">Reference proteome</keyword>
<sequence length="185" mass="20299">MGKIVVAEFVSTDGYIQDPAWTAPYWNDAIAAYKSAELDEADALLLGRTTYQGFAAAWPNHPEEGAYKDKMNSMPKHVMTSRDGLEWNATRIEGDPAESIGKLRTERNLLLFGSASVVEFLRANGLVDEYHLVVYPVLLGSGLSLWKPVEAEATMELTQSRSLDNGVVLATYKVTSPSVVRPSFG</sequence>
<dbReference type="GO" id="GO:0009231">
    <property type="term" value="P:riboflavin biosynthetic process"/>
    <property type="evidence" value="ECO:0007669"/>
    <property type="project" value="InterPro"/>
</dbReference>